<dbReference type="Proteomes" id="UP000036902">
    <property type="component" value="Chromosome"/>
</dbReference>
<accession>A0A127K6U3</accession>
<proteinExistence type="predicted"/>
<evidence type="ECO:0000256" key="1">
    <source>
        <dbReference type="SAM" id="MobiDB-lite"/>
    </source>
</evidence>
<evidence type="ECO:0000313" key="3">
    <source>
        <dbReference type="Proteomes" id="UP000036902"/>
    </source>
</evidence>
<feature type="compositionally biased region" description="Basic and acidic residues" evidence="1">
    <location>
        <begin position="259"/>
        <end position="282"/>
    </location>
</feature>
<feature type="region of interest" description="Disordered" evidence="1">
    <location>
        <begin position="254"/>
        <end position="282"/>
    </location>
</feature>
<sequence>MCCAVLCTQAAAAAPEADGYEIRREGTSPFVRDAAMRTAVAREAQCNALAAQCRVLATTHGSAAGAACLARMQSFELIGDPGTAGRREVIEYHLPARQKSSVTVRTLELVETAVCRLEVLERVTTTITHHRPRGRRVFTRVINPRKGAQPWRSQQLPALGADSLALVSERFAIDATMVVSPLPERGEERFAGMPCHWKRITGPWTMALCESTHSLGMPINRSLSTQVTGPGADGPEVLLEEKVVLFRGPVALSTTHFEPGGHRTDEASHEPAAEEDDNAHAD</sequence>
<name>A0A127K6U3_9RHOO</name>
<dbReference type="AlphaFoldDB" id="A0A127K6U3"/>
<dbReference type="EMBL" id="CP014646">
    <property type="protein sequence ID" value="AMO37374.1"/>
    <property type="molecule type" value="Genomic_DNA"/>
</dbReference>
<protein>
    <submittedName>
        <fullName evidence="2">Uncharacterized protein</fullName>
    </submittedName>
</protein>
<dbReference type="KEGG" id="thu:AC731_010720"/>
<keyword evidence="3" id="KW-1185">Reference proteome</keyword>
<organism evidence="2 3">
    <name type="scientific">Thauera humireducens</name>
    <dbReference type="NCBI Taxonomy" id="1134435"/>
    <lineage>
        <taxon>Bacteria</taxon>
        <taxon>Pseudomonadati</taxon>
        <taxon>Pseudomonadota</taxon>
        <taxon>Betaproteobacteria</taxon>
        <taxon>Rhodocyclales</taxon>
        <taxon>Zoogloeaceae</taxon>
        <taxon>Thauera</taxon>
    </lineage>
</organism>
<gene>
    <name evidence="2" type="ORF">AC731_010720</name>
</gene>
<reference evidence="3" key="1">
    <citation type="submission" date="2016-03" db="EMBL/GenBank/DDBJ databases">
        <authorList>
            <person name="Ma C."/>
            <person name="Zhou S."/>
            <person name="Yang G."/>
        </authorList>
    </citation>
    <scope>NUCLEOTIDE SEQUENCE [LARGE SCALE GENOMIC DNA]</scope>
    <source>
        <strain evidence="3">SgZ-1</strain>
    </source>
</reference>
<dbReference type="STRING" id="1134435.AC731_010720"/>
<evidence type="ECO:0000313" key="2">
    <source>
        <dbReference type="EMBL" id="AMO37374.1"/>
    </source>
</evidence>